<sequence length="482" mass="52747">MAVRAMGGTVWVWGADRGIGAPNPLAWVDGIPSLEDAVVVWGPVPLPQGWRDHGEPLLLNGGAIGFADMEQAVLRYRLRRAGVTMSDGEQGAGSRSVRQVQTRSWSSRRRLIVRIFQLEPVSIELLPSTINGSGLSSGRELLEDEPLFRRAGRLAVRALYAAGLHCGIVEAVVLADGTCAVTAVRLPDERELRSGTIWNVALRRFSDEWRKRRKTISTDEAAGSGILIGADPEFLFVADTGKVVSASRYLEGGHGSGCDAVVIGGRVRYPIAELRPAPAASPGRLAANIRQLLLHTSSRVTDPSLRWLAGGMPVKGFALGGHIHVSGVPFTTRLLHQLDSYVAFPLSLAESANDRLRRPRYGALGDFRKQPHGGFEYRTLPSWLVSPMATKAALALTLLCALETETLDYLPSLEEPFVEAYYAGDRTKLSACIDPLVQAMSATSSWRDLRSWVEPYLNAIARGDQWDERADIRIKWRIPPYD</sequence>
<proteinExistence type="predicted"/>
<dbReference type="InterPro" id="IPR025681">
    <property type="entry name" value="COOH-NH2_lig"/>
</dbReference>
<gene>
    <name evidence="1" type="ORF">L1F29_19775</name>
</gene>
<keyword evidence="2" id="KW-1185">Reference proteome</keyword>
<dbReference type="Pfam" id="PF14395">
    <property type="entry name" value="COOH-NH2_lig"/>
    <property type="match status" value="1"/>
</dbReference>
<dbReference type="Proteomes" id="UP001057877">
    <property type="component" value="Chromosome"/>
</dbReference>
<organism evidence="1 2">
    <name type="scientific">Paenibacillus spongiae</name>
    <dbReference type="NCBI Taxonomy" id="2909671"/>
    <lineage>
        <taxon>Bacteria</taxon>
        <taxon>Bacillati</taxon>
        <taxon>Bacillota</taxon>
        <taxon>Bacilli</taxon>
        <taxon>Bacillales</taxon>
        <taxon>Paenibacillaceae</taxon>
        <taxon>Paenibacillus</taxon>
    </lineage>
</organism>
<dbReference type="EMBL" id="CP091430">
    <property type="protein sequence ID" value="UVI27703.1"/>
    <property type="molecule type" value="Genomic_DNA"/>
</dbReference>
<evidence type="ECO:0000313" key="2">
    <source>
        <dbReference type="Proteomes" id="UP001057877"/>
    </source>
</evidence>
<evidence type="ECO:0000313" key="1">
    <source>
        <dbReference type="EMBL" id="UVI27703.1"/>
    </source>
</evidence>
<accession>A0ABY5S5V8</accession>
<evidence type="ECO:0008006" key="3">
    <source>
        <dbReference type="Google" id="ProtNLM"/>
    </source>
</evidence>
<reference evidence="1" key="1">
    <citation type="submission" date="2022-01" db="EMBL/GenBank/DDBJ databases">
        <title>Paenibacillus spongiae sp. nov., isolated from marine sponge.</title>
        <authorList>
            <person name="Li Z."/>
            <person name="Zhang M."/>
        </authorList>
    </citation>
    <scope>NUCLEOTIDE SEQUENCE</scope>
    <source>
        <strain evidence="1">PHS-Z3</strain>
    </source>
</reference>
<protein>
    <recommendedName>
        <fullName evidence="3">Phage tail protein</fullName>
    </recommendedName>
</protein>
<name>A0ABY5S5V8_9BACL</name>
<dbReference type="RefSeq" id="WP_258383793.1">
    <property type="nucleotide sequence ID" value="NZ_CP091430.1"/>
</dbReference>